<dbReference type="InterPro" id="IPR049366">
    <property type="entry name" value="RGL11_C"/>
</dbReference>
<accession>A0ABV7FC96</accession>
<dbReference type="InterPro" id="IPR013783">
    <property type="entry name" value="Ig-like_fold"/>
</dbReference>
<sequence>MKLSYINTSLNSLKRPWLRKAVISVCALTALSAPLSQAHQQHDNKTQDCAESQACKIKKSVEDLDRGLVVIPTASGNAISWRLLQKDPANKGFHVFRNGKKLTKKPLESATFFMDSQGKAGDKYQVMIEGEHHLQDKKANNATAWNKAYLSIPLNKPKSDSILGVVHDYSANDASVADLDGDGDYEVIVKWNPSNAKDNSQSGYTGNVFIDAYTLEGEQLWRINLGKNIRAGAHYTQFIAYDFDGDGRAEIAMKTADGTVDGRGTVIGNASADYRNSGGYILNGPEYLTMFDGLSGEALDTIDYVPQRGNVGSWGDTYGNRVDRFLAGVAYLNGETPSLLMARGYYTRAVVSAFDWVDGKFTSRWVFDTNNGNGDEIVYGQGAHSLSIADVDNDGRDEIIYGAATIDDNGHALYSTGLGHGDALHVSDIDPTRPGKEIFMVHECPACYTKDGMEYGVELHDAATGQIIWSRPTNGGDIGRGVSIDIDPRFPGNENWSSSAVAGLVAANGQLIGDVRPPQVNFALWWDGDLSREILDGNKIYKWDYENNLSNVILNGDLYSAVSANGTKATPALSADIFGDWREEVIWAKADSSELMIFSSPIPTQQRIPTLMQNPQYRTAIAWQNVGYNQPPHPSFYLGSDMQTVPDYQVTEADAAPWAKLVARGDATKITVQLHSHNAKFQGALIFREIENDPNSRISLGRIIGEQGQLIDTQVVPDVNYIYSAELRGGKPHTQLAVGTSKTQLTVSLIPQLEFSILNNKVPVQLAWRTANMDIRAISIYRAEVTNNSIPADFSTSQLVGSAATDAIAWQDSTATPSKNYYYWVEFDNAVSNSLVRSEPVYVATILQPKTNLVSSKVANGISLSWQLQDFPAIRTVEIYRNTRAQASGRTRVIASAPQSGTLVDTGVVAGTTYWYMFKLTMTDGTTVNTDPEASITY</sequence>
<protein>
    <submittedName>
        <fullName evidence="4">Pseudouridine synthase</fullName>
    </submittedName>
</protein>
<dbReference type="InterPro" id="IPR034641">
    <property type="entry name" value="RGL11"/>
</dbReference>
<proteinExistence type="predicted"/>
<dbReference type="RefSeq" id="WP_378117014.1">
    <property type="nucleotide sequence ID" value="NZ_JBHRTF010000003.1"/>
</dbReference>
<reference evidence="5" key="1">
    <citation type="journal article" date="2019" name="Int. J. Syst. Evol. Microbiol.">
        <title>The Global Catalogue of Microorganisms (GCM) 10K type strain sequencing project: providing services to taxonomists for standard genome sequencing and annotation.</title>
        <authorList>
            <consortium name="The Broad Institute Genomics Platform"/>
            <consortium name="The Broad Institute Genome Sequencing Center for Infectious Disease"/>
            <person name="Wu L."/>
            <person name="Ma J."/>
        </authorList>
    </citation>
    <scope>NUCLEOTIDE SEQUENCE [LARGE SCALE GENOMIC DNA]</scope>
    <source>
        <strain evidence="5">KCTC 52237</strain>
    </source>
</reference>
<evidence type="ECO:0000259" key="2">
    <source>
        <dbReference type="Pfam" id="PF18370"/>
    </source>
</evidence>
<evidence type="ECO:0000313" key="4">
    <source>
        <dbReference type="EMBL" id="MFC3115062.1"/>
    </source>
</evidence>
<gene>
    <name evidence="4" type="ORF">ACFODX_05775</name>
</gene>
<dbReference type="InterPro" id="IPR041624">
    <property type="entry name" value="RGI_lyase"/>
</dbReference>
<feature type="chain" id="PRO_5046201751" evidence="1">
    <location>
        <begin position="39"/>
        <end position="938"/>
    </location>
</feature>
<dbReference type="PANTHER" id="PTHR43118">
    <property type="entry name" value="RHAMNOGALACTURONAN LYASE (EUROFUNG)"/>
    <property type="match status" value="1"/>
</dbReference>
<name>A0ABV7FC96_9GAMM</name>
<dbReference type="CDD" id="cd10318">
    <property type="entry name" value="RGL11"/>
    <property type="match status" value="1"/>
</dbReference>
<evidence type="ECO:0000256" key="1">
    <source>
        <dbReference type="SAM" id="SignalP"/>
    </source>
</evidence>
<organism evidence="4 5">
    <name type="scientific">Cellvibrio fontiphilus</name>
    <dbReference type="NCBI Taxonomy" id="1815559"/>
    <lineage>
        <taxon>Bacteria</taxon>
        <taxon>Pseudomonadati</taxon>
        <taxon>Pseudomonadota</taxon>
        <taxon>Gammaproteobacteria</taxon>
        <taxon>Cellvibrionales</taxon>
        <taxon>Cellvibrionaceae</taxon>
        <taxon>Cellvibrio</taxon>
    </lineage>
</organism>
<dbReference type="PANTHER" id="PTHR43118:SF1">
    <property type="entry name" value="RHAMNOGALACTURONAN LYASE (EUROFUNG)"/>
    <property type="match status" value="1"/>
</dbReference>
<dbReference type="Proteomes" id="UP001595555">
    <property type="component" value="Unassembled WGS sequence"/>
</dbReference>
<dbReference type="Pfam" id="PF18370">
    <property type="entry name" value="RGI_lyase"/>
    <property type="match status" value="1"/>
</dbReference>
<evidence type="ECO:0000259" key="3">
    <source>
        <dbReference type="Pfam" id="PF21348"/>
    </source>
</evidence>
<feature type="domain" description="Rhamnogalacturonan lyase family 11 C-terminal" evidence="3">
    <location>
        <begin position="149"/>
        <end position="646"/>
    </location>
</feature>
<dbReference type="SUPFAM" id="SSF69318">
    <property type="entry name" value="Integrin alpha N-terminal domain"/>
    <property type="match status" value="1"/>
</dbReference>
<dbReference type="Gene3D" id="2.60.40.10">
    <property type="entry name" value="Immunoglobulins"/>
    <property type="match status" value="3"/>
</dbReference>
<comment type="caution">
    <text evidence="4">The sequence shown here is derived from an EMBL/GenBank/DDBJ whole genome shotgun (WGS) entry which is preliminary data.</text>
</comment>
<dbReference type="InterPro" id="IPR028994">
    <property type="entry name" value="Integrin_alpha_N"/>
</dbReference>
<dbReference type="Pfam" id="PF21348">
    <property type="entry name" value="RGL11_C"/>
    <property type="match status" value="1"/>
</dbReference>
<keyword evidence="1" id="KW-0732">Signal</keyword>
<keyword evidence="5" id="KW-1185">Reference proteome</keyword>
<evidence type="ECO:0000313" key="5">
    <source>
        <dbReference type="Proteomes" id="UP001595555"/>
    </source>
</evidence>
<dbReference type="EMBL" id="JBHRTF010000003">
    <property type="protein sequence ID" value="MFC3115062.1"/>
    <property type="molecule type" value="Genomic_DNA"/>
</dbReference>
<feature type="signal peptide" evidence="1">
    <location>
        <begin position="1"/>
        <end position="38"/>
    </location>
</feature>
<feature type="domain" description="Rhamnogalacturonan I lyase beta-sheet" evidence="2">
    <location>
        <begin position="60"/>
        <end position="135"/>
    </location>
</feature>